<dbReference type="EMBL" id="BAAAUT010000045">
    <property type="protein sequence ID" value="GAA3152904.1"/>
    <property type="molecule type" value="Genomic_DNA"/>
</dbReference>
<reference evidence="2" key="1">
    <citation type="journal article" date="2019" name="Int. J. Syst. Evol. Microbiol.">
        <title>The Global Catalogue of Microorganisms (GCM) 10K type strain sequencing project: providing services to taxonomists for standard genome sequencing and annotation.</title>
        <authorList>
            <consortium name="The Broad Institute Genomics Platform"/>
            <consortium name="The Broad Institute Genome Sequencing Center for Infectious Disease"/>
            <person name="Wu L."/>
            <person name="Ma J."/>
        </authorList>
    </citation>
    <scope>NUCLEOTIDE SEQUENCE [LARGE SCALE GENOMIC DNA]</scope>
    <source>
        <strain evidence="2">JCM 9373</strain>
    </source>
</reference>
<keyword evidence="2" id="KW-1185">Reference proteome</keyword>
<dbReference type="Proteomes" id="UP001500320">
    <property type="component" value="Unassembled WGS sequence"/>
</dbReference>
<organism evidence="1 2">
    <name type="scientific">Planomonospora alba</name>
    <dbReference type="NCBI Taxonomy" id="161354"/>
    <lineage>
        <taxon>Bacteria</taxon>
        <taxon>Bacillati</taxon>
        <taxon>Actinomycetota</taxon>
        <taxon>Actinomycetes</taxon>
        <taxon>Streptosporangiales</taxon>
        <taxon>Streptosporangiaceae</taxon>
        <taxon>Planomonospora</taxon>
    </lineage>
</organism>
<dbReference type="Pfam" id="PF18143">
    <property type="entry name" value="HAD_SAK_2"/>
    <property type="match status" value="1"/>
</dbReference>
<gene>
    <name evidence="1" type="ORF">GCM10010466_49860</name>
</gene>
<evidence type="ECO:0000313" key="1">
    <source>
        <dbReference type="EMBL" id="GAA3152904.1"/>
    </source>
</evidence>
<accession>A0ABP6NMH0</accession>
<protein>
    <submittedName>
        <fullName evidence="1">HAD domain-containing protein</fullName>
    </submittedName>
</protein>
<dbReference type="RefSeq" id="WP_344863504.1">
    <property type="nucleotide sequence ID" value="NZ_BAAAUT010000045.1"/>
</dbReference>
<proteinExistence type="predicted"/>
<comment type="caution">
    <text evidence="1">The sequence shown here is derived from an EMBL/GenBank/DDBJ whole genome shotgun (WGS) entry which is preliminary data.</text>
</comment>
<name>A0ABP6NMH0_9ACTN</name>
<evidence type="ECO:0000313" key="2">
    <source>
        <dbReference type="Proteomes" id="UP001500320"/>
    </source>
</evidence>
<sequence length="176" mass="19319">MEPPLILLDVDGVLNPARRSSPRLRRHTCVLDGEPQRVLLDRRHGAKLLALARETGAELVWATRWEEQANTEIGPRVGLPDLPVVAVAGAPSLLTGENVKTRPVAAYARRRPFVWFDDHLTAADEDYLRGHPEVGDFLLVGVDPRTGLTDGQLARARSWLTAAAARRDRSPQGSAV</sequence>